<keyword evidence="2" id="KW-1185">Reference proteome</keyword>
<evidence type="ECO:0000313" key="2">
    <source>
        <dbReference type="Proteomes" id="UP000245926"/>
    </source>
</evidence>
<evidence type="ECO:0000313" key="1">
    <source>
        <dbReference type="EMBL" id="AWN43801.1"/>
    </source>
</evidence>
<dbReference type="Proteomes" id="UP000245926">
    <property type="component" value="Chromosome"/>
</dbReference>
<dbReference type="KEGG" id="mets:DK389_28885"/>
<dbReference type="OrthoDB" id="7998404at2"/>
<gene>
    <name evidence="1" type="ORF">DK389_28885</name>
</gene>
<sequence length="103" mass="11759">MPSPQNINAECAFITLEIETEIARISAILDAELVNNETTEDERREAVARWEQLKADMGRSNVIAQRTDEEIAAERFEMSRANDRFRAREAARRAAQQKEHADA</sequence>
<organism evidence="1 2">
    <name type="scientific">Methylobacterium durans</name>
    <dbReference type="NCBI Taxonomy" id="2202825"/>
    <lineage>
        <taxon>Bacteria</taxon>
        <taxon>Pseudomonadati</taxon>
        <taxon>Pseudomonadota</taxon>
        <taxon>Alphaproteobacteria</taxon>
        <taxon>Hyphomicrobiales</taxon>
        <taxon>Methylobacteriaceae</taxon>
        <taxon>Methylobacterium</taxon>
    </lineage>
</organism>
<proteinExistence type="predicted"/>
<name>A0A2U8WE29_9HYPH</name>
<accession>A0A2U8WE29</accession>
<reference evidence="2" key="1">
    <citation type="submission" date="2018-05" db="EMBL/GenBank/DDBJ databases">
        <title>Complete Genome Sequence of Methylobacterium sp. 17SD2-17.</title>
        <authorList>
            <person name="Srinivasan S."/>
        </authorList>
    </citation>
    <scope>NUCLEOTIDE SEQUENCE [LARGE SCALE GENOMIC DNA]</scope>
    <source>
        <strain evidence="2">17SD2-17</strain>
    </source>
</reference>
<dbReference type="EMBL" id="CP029550">
    <property type="protein sequence ID" value="AWN43801.1"/>
    <property type="molecule type" value="Genomic_DNA"/>
</dbReference>
<protein>
    <submittedName>
        <fullName evidence="1">Uncharacterized protein</fullName>
    </submittedName>
</protein>
<dbReference type="AlphaFoldDB" id="A0A2U8WE29"/>